<dbReference type="EMBL" id="LAZR01067515">
    <property type="protein sequence ID" value="KKK51419.1"/>
    <property type="molecule type" value="Genomic_DNA"/>
</dbReference>
<evidence type="ECO:0000313" key="1">
    <source>
        <dbReference type="EMBL" id="KKK51419.1"/>
    </source>
</evidence>
<sequence>MKIYFNQKVMYRPWGGGVHFLTNYVEFLKEEGHDIV</sequence>
<name>A0A0F8YBC7_9ZZZZ</name>
<comment type="caution">
    <text evidence="1">The sequence shown here is derived from an EMBL/GenBank/DDBJ whole genome shotgun (WGS) entry which is preliminary data.</text>
</comment>
<dbReference type="AlphaFoldDB" id="A0A0F8YBC7"/>
<proteinExistence type="predicted"/>
<gene>
    <name evidence="1" type="ORF">LCGC14_3115130</name>
</gene>
<protein>
    <submittedName>
        <fullName evidence="1">Uncharacterized protein</fullName>
    </submittedName>
</protein>
<organism evidence="1">
    <name type="scientific">marine sediment metagenome</name>
    <dbReference type="NCBI Taxonomy" id="412755"/>
    <lineage>
        <taxon>unclassified sequences</taxon>
        <taxon>metagenomes</taxon>
        <taxon>ecological metagenomes</taxon>
    </lineage>
</organism>
<feature type="non-terminal residue" evidence="1">
    <location>
        <position position="36"/>
    </location>
</feature>
<accession>A0A0F8YBC7</accession>
<reference evidence="1" key="1">
    <citation type="journal article" date="2015" name="Nature">
        <title>Complex archaea that bridge the gap between prokaryotes and eukaryotes.</title>
        <authorList>
            <person name="Spang A."/>
            <person name="Saw J.H."/>
            <person name="Jorgensen S.L."/>
            <person name="Zaremba-Niedzwiedzka K."/>
            <person name="Martijn J."/>
            <person name="Lind A.E."/>
            <person name="van Eijk R."/>
            <person name="Schleper C."/>
            <person name="Guy L."/>
            <person name="Ettema T.J."/>
        </authorList>
    </citation>
    <scope>NUCLEOTIDE SEQUENCE</scope>
</reference>